<dbReference type="PROSITE" id="PS50294">
    <property type="entry name" value="WD_REPEATS_REGION"/>
    <property type="match status" value="2"/>
</dbReference>
<feature type="compositionally biased region" description="Basic residues" evidence="5">
    <location>
        <begin position="526"/>
        <end position="537"/>
    </location>
</feature>
<keyword evidence="7" id="KW-1185">Reference proteome</keyword>
<dbReference type="InterPro" id="IPR015943">
    <property type="entry name" value="WD40/YVTN_repeat-like_dom_sf"/>
</dbReference>
<dbReference type="PROSITE" id="PS50082">
    <property type="entry name" value="WD_REPEATS_2"/>
    <property type="match status" value="2"/>
</dbReference>
<dbReference type="InterPro" id="IPR044285">
    <property type="entry name" value="PWP1"/>
</dbReference>
<dbReference type="Pfam" id="PF00400">
    <property type="entry name" value="WD40"/>
    <property type="match status" value="3"/>
</dbReference>
<dbReference type="EMBL" id="RCHS01003431">
    <property type="protein sequence ID" value="RMX41916.1"/>
    <property type="molecule type" value="Genomic_DNA"/>
</dbReference>
<dbReference type="AlphaFoldDB" id="A0A3M6TKP7"/>
<comment type="caution">
    <text evidence="6">The sequence shown here is derived from an EMBL/GenBank/DDBJ whole genome shotgun (WGS) entry which is preliminary data.</text>
</comment>
<keyword evidence="2 4" id="KW-0853">WD repeat</keyword>
<dbReference type="Proteomes" id="UP000275408">
    <property type="component" value="Unassembled WGS sequence"/>
</dbReference>
<evidence type="ECO:0000256" key="2">
    <source>
        <dbReference type="ARBA" id="ARBA00022574"/>
    </source>
</evidence>
<dbReference type="STRING" id="46731.A0A3M6TKP7"/>
<dbReference type="PANTHER" id="PTHR14091">
    <property type="entry name" value="PERIODIC TRYPTOPHAN PROTEIN 1"/>
    <property type="match status" value="1"/>
</dbReference>
<feature type="repeat" description="WD" evidence="4">
    <location>
        <begin position="375"/>
        <end position="417"/>
    </location>
</feature>
<dbReference type="GO" id="GO:0006364">
    <property type="term" value="P:rRNA processing"/>
    <property type="evidence" value="ECO:0007669"/>
    <property type="project" value="InterPro"/>
</dbReference>
<evidence type="ECO:0000313" key="7">
    <source>
        <dbReference type="Proteomes" id="UP000275408"/>
    </source>
</evidence>
<evidence type="ECO:0000256" key="1">
    <source>
        <dbReference type="ARBA" id="ARBA00022553"/>
    </source>
</evidence>
<keyword evidence="1" id="KW-0597">Phosphoprotein</keyword>
<keyword evidence="3" id="KW-0677">Repeat</keyword>
<dbReference type="PANTHER" id="PTHR14091:SF0">
    <property type="entry name" value="PERIODIC TRYPTOPHAN PROTEIN 1 HOMOLOG"/>
    <property type="match status" value="1"/>
</dbReference>
<dbReference type="InterPro" id="IPR001680">
    <property type="entry name" value="WD40_rpt"/>
</dbReference>
<name>A0A3M6TKP7_POCDA</name>
<evidence type="ECO:0000256" key="5">
    <source>
        <dbReference type="SAM" id="MobiDB-lite"/>
    </source>
</evidence>
<gene>
    <name evidence="6" type="ORF">pdam_00006682</name>
</gene>
<dbReference type="SUPFAM" id="SSF50978">
    <property type="entry name" value="WD40 repeat-like"/>
    <property type="match status" value="1"/>
</dbReference>
<dbReference type="GO" id="GO:0005634">
    <property type="term" value="C:nucleus"/>
    <property type="evidence" value="ECO:0007669"/>
    <property type="project" value="TreeGrafter"/>
</dbReference>
<feature type="region of interest" description="Disordered" evidence="5">
    <location>
        <begin position="38"/>
        <end position="92"/>
    </location>
</feature>
<feature type="compositionally biased region" description="Low complexity" evidence="5">
    <location>
        <begin position="510"/>
        <end position="525"/>
    </location>
</feature>
<dbReference type="OMA" id="CFVPRGV"/>
<organism evidence="6 7">
    <name type="scientific">Pocillopora damicornis</name>
    <name type="common">Cauliflower coral</name>
    <name type="synonym">Millepora damicornis</name>
    <dbReference type="NCBI Taxonomy" id="46731"/>
    <lineage>
        <taxon>Eukaryota</taxon>
        <taxon>Metazoa</taxon>
        <taxon>Cnidaria</taxon>
        <taxon>Anthozoa</taxon>
        <taxon>Hexacorallia</taxon>
        <taxon>Scleractinia</taxon>
        <taxon>Astrocoeniina</taxon>
        <taxon>Pocilloporidae</taxon>
        <taxon>Pocillopora</taxon>
    </lineage>
</organism>
<dbReference type="OrthoDB" id="270624at2759"/>
<dbReference type="InterPro" id="IPR019775">
    <property type="entry name" value="WD40_repeat_CS"/>
</dbReference>
<dbReference type="Gene3D" id="2.130.10.10">
    <property type="entry name" value="YVTN repeat-like/Quinoprotein amine dehydrogenase"/>
    <property type="match status" value="2"/>
</dbReference>
<evidence type="ECO:0000313" key="6">
    <source>
        <dbReference type="EMBL" id="RMX41916.1"/>
    </source>
</evidence>
<sequence>MITCVGWIRRGVAKAVPDKVALSKEEIQEIIDEAKEKLREKEAEENGTEGSDEKQDEEVSKAKRKTKKSRDDDKDDENDEDEEISDLYDLAHYDSDEDVEGELMSGAGMAGVTYFASNKDDPYITLADPDRDEDEEEDFNIKPDDNLLVAGHVDEDLSSLEISVFNEEEGSQYVHHDIILEAFPLTIEWLDYDPEDTNKPANFVAVGTMEPYIDIWDIDLVDTMEPVVSLGRRKRKKSKKKSRNSEEGHSDAVLDLSWNHLVRNVLASASADHSAILWDLSQPKPVHALRHHKDKVQSLQWHPYESQSLLTGSFDKKAKVVDCRSPESNIKSWKFGAEVERVLWNHFSPYNFLISTEDGHVFCCDVRADGPVFTLKAHDNAIPGLALSSQVPGCLVTASADETVKVWDIQDNKPSFVASRNLQIGGILHTQCCPDSPFVFSFGGEKQGLRVVDFTESNLVRRQFASRQRLVPTTNKAPGAETVEPAPEVPEPVESVEEVSPEPMEDETAAEAMAALSLGASMSSGHSKKKKKRKRRK</sequence>
<dbReference type="PROSITE" id="PS00678">
    <property type="entry name" value="WD_REPEATS_1"/>
    <property type="match status" value="2"/>
</dbReference>
<protein>
    <submittedName>
        <fullName evidence="6">Uncharacterized protein</fullName>
    </submittedName>
</protein>
<accession>A0A3M6TKP7</accession>
<evidence type="ECO:0000256" key="3">
    <source>
        <dbReference type="ARBA" id="ARBA00022737"/>
    </source>
</evidence>
<proteinExistence type="predicted"/>
<feature type="compositionally biased region" description="Basic and acidic residues" evidence="5">
    <location>
        <begin position="51"/>
        <end position="61"/>
    </location>
</feature>
<evidence type="ECO:0000256" key="4">
    <source>
        <dbReference type="PROSITE-ProRule" id="PRU00221"/>
    </source>
</evidence>
<feature type="compositionally biased region" description="Acidic residues" evidence="5">
    <location>
        <begin position="73"/>
        <end position="86"/>
    </location>
</feature>
<dbReference type="InterPro" id="IPR036322">
    <property type="entry name" value="WD40_repeat_dom_sf"/>
</dbReference>
<feature type="compositionally biased region" description="Acidic residues" evidence="5">
    <location>
        <begin position="494"/>
        <end position="509"/>
    </location>
</feature>
<feature type="region of interest" description="Disordered" evidence="5">
    <location>
        <begin position="470"/>
        <end position="537"/>
    </location>
</feature>
<dbReference type="SMART" id="SM00320">
    <property type="entry name" value="WD40"/>
    <property type="match status" value="4"/>
</dbReference>
<reference evidence="6 7" key="1">
    <citation type="journal article" date="2018" name="Sci. Rep.">
        <title>Comparative analysis of the Pocillopora damicornis genome highlights role of immune system in coral evolution.</title>
        <authorList>
            <person name="Cunning R."/>
            <person name="Bay R.A."/>
            <person name="Gillette P."/>
            <person name="Baker A.C."/>
            <person name="Traylor-Knowles N."/>
        </authorList>
    </citation>
    <scope>NUCLEOTIDE SEQUENCE [LARGE SCALE GENOMIC DNA]</scope>
    <source>
        <strain evidence="6">RSMAS</strain>
        <tissue evidence="6">Whole animal</tissue>
    </source>
</reference>
<feature type="repeat" description="WD" evidence="4">
    <location>
        <begin position="246"/>
        <end position="288"/>
    </location>
</feature>